<proteinExistence type="predicted"/>
<dbReference type="Proteomes" id="UP000887565">
    <property type="component" value="Unplaced"/>
</dbReference>
<feature type="region of interest" description="Disordered" evidence="1">
    <location>
        <begin position="55"/>
        <end position="80"/>
    </location>
</feature>
<dbReference type="AlphaFoldDB" id="A0A915KUK2"/>
<evidence type="ECO:0000313" key="3">
    <source>
        <dbReference type="WBParaSite" id="nRc.2.0.1.t41258-RA"/>
    </source>
</evidence>
<reference evidence="3" key="1">
    <citation type="submission" date="2022-11" db="UniProtKB">
        <authorList>
            <consortium name="WormBaseParasite"/>
        </authorList>
    </citation>
    <scope>IDENTIFICATION</scope>
</reference>
<sequence>MRYRIPTVKGKSRPDKNMQDISGYRNQGKNSAESQKKRAVISKKVALSEGMTKTRIGSTDPDWVPKTRITTDRQIGGFAH</sequence>
<feature type="compositionally biased region" description="Polar residues" evidence="1">
    <location>
        <begin position="24"/>
        <end position="33"/>
    </location>
</feature>
<name>A0A915KUK2_ROMCU</name>
<organism evidence="2 3">
    <name type="scientific">Romanomermis culicivorax</name>
    <name type="common">Nematode worm</name>
    <dbReference type="NCBI Taxonomy" id="13658"/>
    <lineage>
        <taxon>Eukaryota</taxon>
        <taxon>Metazoa</taxon>
        <taxon>Ecdysozoa</taxon>
        <taxon>Nematoda</taxon>
        <taxon>Enoplea</taxon>
        <taxon>Dorylaimia</taxon>
        <taxon>Mermithida</taxon>
        <taxon>Mermithoidea</taxon>
        <taxon>Mermithidae</taxon>
        <taxon>Romanomermis</taxon>
    </lineage>
</organism>
<accession>A0A915KUK2</accession>
<feature type="region of interest" description="Disordered" evidence="1">
    <location>
        <begin position="1"/>
        <end position="39"/>
    </location>
</feature>
<evidence type="ECO:0000313" key="2">
    <source>
        <dbReference type="Proteomes" id="UP000887565"/>
    </source>
</evidence>
<dbReference type="WBParaSite" id="nRc.2.0.1.t41258-RA">
    <property type="protein sequence ID" value="nRc.2.0.1.t41258-RA"/>
    <property type="gene ID" value="nRc.2.0.1.g41258"/>
</dbReference>
<keyword evidence="2" id="KW-1185">Reference proteome</keyword>
<protein>
    <submittedName>
        <fullName evidence="3">Uncharacterized protein</fullName>
    </submittedName>
</protein>
<evidence type="ECO:0000256" key="1">
    <source>
        <dbReference type="SAM" id="MobiDB-lite"/>
    </source>
</evidence>